<dbReference type="Proteomes" id="UP000287447">
    <property type="component" value="Unassembled WGS sequence"/>
</dbReference>
<sequence>MMLEKRDRTQLNEAKARRAGLIAVVLFFAVCVYAGQIPASAETPREKKQAEPQGSPSRPAFQPRSSGTSQQQERQDTARPAPVRKKAKPGESQQDARKRRNKERALGQ</sequence>
<dbReference type="AlphaFoldDB" id="A0A437QVY6"/>
<reference evidence="3" key="1">
    <citation type="submission" date="2019-01" db="EMBL/GenBank/DDBJ databases">
        <title>Gri0909 isolated from a small marine red alga.</title>
        <authorList>
            <person name="Kim J."/>
            <person name="Jeong S.E."/>
            <person name="Jeon C.O."/>
        </authorList>
    </citation>
    <scope>NUCLEOTIDE SEQUENCE [LARGE SCALE GENOMIC DNA]</scope>
    <source>
        <strain evidence="3">Gri0909</strain>
    </source>
</reference>
<comment type="caution">
    <text evidence="2">The sequence shown here is derived from an EMBL/GenBank/DDBJ whole genome shotgun (WGS) entry which is preliminary data.</text>
</comment>
<evidence type="ECO:0000313" key="2">
    <source>
        <dbReference type="EMBL" id="RVU38694.1"/>
    </source>
</evidence>
<name>A0A437QVY6_9PROT</name>
<organism evidence="2 3">
    <name type="scientific">Hwanghaeella grinnelliae</name>
    <dbReference type="NCBI Taxonomy" id="2500179"/>
    <lineage>
        <taxon>Bacteria</taxon>
        <taxon>Pseudomonadati</taxon>
        <taxon>Pseudomonadota</taxon>
        <taxon>Alphaproteobacteria</taxon>
        <taxon>Rhodospirillales</taxon>
        <taxon>Rhodospirillaceae</taxon>
        <taxon>Hwanghaeella</taxon>
    </lineage>
</organism>
<feature type="region of interest" description="Disordered" evidence="1">
    <location>
        <begin position="38"/>
        <end position="108"/>
    </location>
</feature>
<evidence type="ECO:0000256" key="1">
    <source>
        <dbReference type="SAM" id="MobiDB-lite"/>
    </source>
</evidence>
<proteinExistence type="predicted"/>
<dbReference type="RefSeq" id="WP_127764066.1">
    <property type="nucleotide sequence ID" value="NZ_SADE01000001.1"/>
</dbReference>
<feature type="compositionally biased region" description="Polar residues" evidence="1">
    <location>
        <begin position="63"/>
        <end position="72"/>
    </location>
</feature>
<protein>
    <submittedName>
        <fullName evidence="2">Uncharacterized protein</fullName>
    </submittedName>
</protein>
<gene>
    <name evidence="2" type="ORF">EOI86_05325</name>
</gene>
<evidence type="ECO:0000313" key="3">
    <source>
        <dbReference type="Proteomes" id="UP000287447"/>
    </source>
</evidence>
<accession>A0A437QVY6</accession>
<keyword evidence="3" id="KW-1185">Reference proteome</keyword>
<dbReference type="EMBL" id="SADE01000001">
    <property type="protein sequence ID" value="RVU38694.1"/>
    <property type="molecule type" value="Genomic_DNA"/>
</dbReference>